<dbReference type="GO" id="GO:0016920">
    <property type="term" value="F:pyroglutamyl-peptidase activity"/>
    <property type="evidence" value="ECO:0007669"/>
    <property type="project" value="UniProtKB-UniRule"/>
</dbReference>
<dbReference type="CDD" id="cd00501">
    <property type="entry name" value="Peptidase_C15"/>
    <property type="match status" value="1"/>
</dbReference>
<keyword evidence="7 9" id="KW-0378">Hydrolase</keyword>
<comment type="subunit">
    <text evidence="9">Homotetramer.</text>
</comment>
<dbReference type="NCBIfam" id="TIGR00504">
    <property type="entry name" value="pyro_pdase"/>
    <property type="match status" value="1"/>
</dbReference>
<gene>
    <name evidence="11" type="primary">pcp_2</name>
    <name evidence="9" type="synonym">pcp</name>
    <name evidence="11" type="ORF">VVAX_04796</name>
</gene>
<evidence type="ECO:0000256" key="8">
    <source>
        <dbReference type="ARBA" id="ARBA00022807"/>
    </source>
</evidence>
<feature type="active site" evidence="9">
    <location>
        <position position="195"/>
    </location>
</feature>
<dbReference type="Pfam" id="PF01470">
    <property type="entry name" value="Peptidase_C15"/>
    <property type="match status" value="1"/>
</dbReference>
<sequence length="243" mass="25676">MPCGQWPEHADGVVASRPVKTVKSVKVLLTGFEPFEKEALNPSWEAVRALDGWKTGAATVHARLVPCVFGDAIDVLNRAMDELQPQLVLCIGQAGGRAEFTPERIAINVDDARVPDNNDRQPIDVPVVPGAPAAYFSTLPVKAIVRALRAAGVPASVSNSAGTFVCNHIFYGLMHRIATHATAADGGEVRGGFIHIPYLPAQAARFPGAPSMSLETLVAALRIAVATALAVRHDVAETGGQLH</sequence>
<dbReference type="Gene3D" id="3.40.630.20">
    <property type="entry name" value="Peptidase C15, pyroglutamyl peptidase I-like"/>
    <property type="match status" value="1"/>
</dbReference>
<evidence type="ECO:0000256" key="10">
    <source>
        <dbReference type="PROSITE-ProRule" id="PRU10077"/>
    </source>
</evidence>
<dbReference type="GO" id="GO:0005829">
    <property type="term" value="C:cytosol"/>
    <property type="evidence" value="ECO:0007669"/>
    <property type="project" value="InterPro"/>
</dbReference>
<comment type="catalytic activity">
    <reaction evidence="1 9 10">
        <text>Release of an N-terminal pyroglutamyl group from a polypeptide, the second amino acid generally not being Pro.</text>
        <dbReference type="EC" id="3.4.19.3"/>
    </reaction>
</comment>
<keyword evidence="8 9" id="KW-0788">Thiol protease</keyword>
<evidence type="ECO:0000256" key="6">
    <source>
        <dbReference type="ARBA" id="ARBA00022670"/>
    </source>
</evidence>
<feature type="active site" evidence="9">
    <location>
        <position position="103"/>
    </location>
</feature>
<dbReference type="InterPro" id="IPR016125">
    <property type="entry name" value="Peptidase_C15-like"/>
</dbReference>
<evidence type="ECO:0000256" key="4">
    <source>
        <dbReference type="ARBA" id="ARBA00006641"/>
    </source>
</evidence>
<evidence type="ECO:0000256" key="9">
    <source>
        <dbReference type="HAMAP-Rule" id="MF_00417"/>
    </source>
</evidence>
<reference evidence="11" key="1">
    <citation type="submission" date="2019-12" db="EMBL/GenBank/DDBJ databases">
        <authorList>
            <person name="Cremers G."/>
        </authorList>
    </citation>
    <scope>NUCLEOTIDE SEQUENCE</scope>
    <source>
        <strain evidence="11">Vvax</strain>
    </source>
</reference>
<dbReference type="NCBIfam" id="NF009676">
    <property type="entry name" value="PRK13197.1"/>
    <property type="match status" value="1"/>
</dbReference>
<dbReference type="InterPro" id="IPR036440">
    <property type="entry name" value="Peptidase_C15-like_sf"/>
</dbReference>
<keyword evidence="5 9" id="KW-0963">Cytoplasm</keyword>
<dbReference type="PRINTS" id="PR00706">
    <property type="entry name" value="PYROGLUPTASE"/>
</dbReference>
<dbReference type="PANTHER" id="PTHR23402">
    <property type="entry name" value="PROTEASE FAMILY C15 PYROGLUTAMYL-PEPTIDASE I-RELATED"/>
    <property type="match status" value="1"/>
</dbReference>
<proteinExistence type="inferred from homology"/>
<dbReference type="EC" id="3.4.19.3" evidence="9"/>
<dbReference type="PANTHER" id="PTHR23402:SF1">
    <property type="entry name" value="PYROGLUTAMYL-PEPTIDASE I"/>
    <property type="match status" value="1"/>
</dbReference>
<evidence type="ECO:0000256" key="2">
    <source>
        <dbReference type="ARBA" id="ARBA00002280"/>
    </source>
</evidence>
<organism evidence="11">
    <name type="scientific">Variovorax paradoxus</name>
    <dbReference type="NCBI Taxonomy" id="34073"/>
    <lineage>
        <taxon>Bacteria</taxon>
        <taxon>Pseudomonadati</taxon>
        <taxon>Pseudomonadota</taxon>
        <taxon>Betaproteobacteria</taxon>
        <taxon>Burkholderiales</taxon>
        <taxon>Comamonadaceae</taxon>
        <taxon>Variovorax</taxon>
    </lineage>
</organism>
<dbReference type="InterPro" id="IPR033694">
    <property type="entry name" value="PGPEP1_Cys_AS"/>
</dbReference>
<evidence type="ECO:0000313" key="11">
    <source>
        <dbReference type="EMBL" id="CAA2108281.1"/>
    </source>
</evidence>
<name>A0A679JQG3_VARPD</name>
<dbReference type="InterPro" id="IPR000816">
    <property type="entry name" value="Peptidase_C15"/>
</dbReference>
<comment type="similarity">
    <text evidence="4 9">Belongs to the peptidase C15 family.</text>
</comment>
<accession>A0A679JQG3</accession>
<keyword evidence="6 9" id="KW-0645">Protease</keyword>
<dbReference type="PROSITE" id="PS01334">
    <property type="entry name" value="PYRASE_CYS"/>
    <property type="match status" value="1"/>
</dbReference>
<evidence type="ECO:0000256" key="1">
    <source>
        <dbReference type="ARBA" id="ARBA00001770"/>
    </source>
</evidence>
<comment type="subcellular location">
    <subcellularLocation>
        <location evidence="3 9">Cytoplasm</location>
    </subcellularLocation>
</comment>
<protein>
    <recommendedName>
        <fullName evidence="9">Pyrrolidone-carboxylate peptidase</fullName>
        <ecNumber evidence="9">3.4.19.3</ecNumber>
    </recommendedName>
    <alternativeName>
        <fullName evidence="9">5-oxoprolyl-peptidase</fullName>
    </alternativeName>
    <alternativeName>
        <fullName evidence="9">Pyroglutamyl-peptidase I</fullName>
        <shortName evidence="9">PGP-I</shortName>
        <shortName evidence="9">Pyrase</shortName>
    </alternativeName>
</protein>
<dbReference type="HAMAP" id="MF_00417">
    <property type="entry name" value="Pyrrolid_peptidase"/>
    <property type="match status" value="1"/>
</dbReference>
<dbReference type="InterPro" id="IPR029762">
    <property type="entry name" value="PGP-I_bact-type"/>
</dbReference>
<comment type="function">
    <text evidence="2 9">Removes 5-oxoproline from various penultimate amino acid residues except L-proline.</text>
</comment>
<evidence type="ECO:0000256" key="3">
    <source>
        <dbReference type="ARBA" id="ARBA00004496"/>
    </source>
</evidence>
<dbReference type="SUPFAM" id="SSF53182">
    <property type="entry name" value="Pyrrolidone carboxyl peptidase (pyroglutamate aminopeptidase)"/>
    <property type="match status" value="1"/>
</dbReference>
<dbReference type="GO" id="GO:0006508">
    <property type="term" value="P:proteolysis"/>
    <property type="evidence" value="ECO:0007669"/>
    <property type="project" value="UniProtKB-KW"/>
</dbReference>
<dbReference type="EMBL" id="LR743507">
    <property type="protein sequence ID" value="CAA2108281.1"/>
    <property type="molecule type" value="Genomic_DNA"/>
</dbReference>
<dbReference type="PIRSF" id="PIRSF015592">
    <property type="entry name" value="Prld-crbxl_pptds"/>
    <property type="match status" value="1"/>
</dbReference>
<evidence type="ECO:0000256" key="5">
    <source>
        <dbReference type="ARBA" id="ARBA00022490"/>
    </source>
</evidence>
<dbReference type="FunFam" id="3.40.630.20:FF:000001">
    <property type="entry name" value="Pyrrolidone-carboxylate peptidase"/>
    <property type="match status" value="1"/>
</dbReference>
<dbReference type="AlphaFoldDB" id="A0A679JQG3"/>
<feature type="active site" evidence="9 10">
    <location>
        <position position="166"/>
    </location>
</feature>
<evidence type="ECO:0000256" key="7">
    <source>
        <dbReference type="ARBA" id="ARBA00022801"/>
    </source>
</evidence>